<evidence type="ECO:0000259" key="4">
    <source>
        <dbReference type="SMART" id="SM00382"/>
    </source>
</evidence>
<gene>
    <name evidence="3" type="primary">recD2</name>
    <name evidence="5" type="ORF">EJK17_08250</name>
</gene>
<evidence type="ECO:0000256" key="2">
    <source>
        <dbReference type="ARBA" id="ARBA00022840"/>
    </source>
</evidence>
<evidence type="ECO:0000313" key="6">
    <source>
        <dbReference type="Proteomes" id="UP000288291"/>
    </source>
</evidence>
<keyword evidence="3" id="KW-0238">DNA-binding</keyword>
<dbReference type="Pfam" id="PF13245">
    <property type="entry name" value="AAA_19"/>
    <property type="match status" value="1"/>
</dbReference>
<comment type="catalytic activity">
    <reaction evidence="3">
        <text>ATP + H2O = ADP + phosphate + H(+)</text>
        <dbReference type="Rhea" id="RHEA:13065"/>
        <dbReference type="ChEBI" id="CHEBI:15377"/>
        <dbReference type="ChEBI" id="CHEBI:15378"/>
        <dbReference type="ChEBI" id="CHEBI:30616"/>
        <dbReference type="ChEBI" id="CHEBI:43474"/>
        <dbReference type="ChEBI" id="CHEBI:456216"/>
        <dbReference type="EC" id="5.6.2.3"/>
    </reaction>
</comment>
<keyword evidence="3 5" id="KW-0347">Helicase</keyword>
<proteinExistence type="inferred from homology"/>
<dbReference type="CDD" id="cd18809">
    <property type="entry name" value="SF1_C_RecD"/>
    <property type="match status" value="1"/>
</dbReference>
<keyword evidence="3" id="KW-0378">Hydrolase</keyword>
<keyword evidence="2 3" id="KW-0067">ATP-binding</keyword>
<dbReference type="HAMAP" id="MF_01488">
    <property type="entry name" value="RecD2"/>
    <property type="match status" value="1"/>
</dbReference>
<dbReference type="Pfam" id="PF13538">
    <property type="entry name" value="UvrD_C_2"/>
    <property type="match status" value="1"/>
</dbReference>
<comment type="similarity">
    <text evidence="3">Belongs to the RecD family. RecD2 subfamily.</text>
</comment>
<dbReference type="GO" id="GO:0009338">
    <property type="term" value="C:exodeoxyribonuclease V complex"/>
    <property type="evidence" value="ECO:0007669"/>
    <property type="project" value="TreeGrafter"/>
</dbReference>
<accession>A0A437STU8</accession>
<dbReference type="PANTHER" id="PTHR43788">
    <property type="entry name" value="DNA2/NAM7 HELICASE FAMILY MEMBER"/>
    <property type="match status" value="1"/>
</dbReference>
<dbReference type="GO" id="GO:0016887">
    <property type="term" value="F:ATP hydrolysis activity"/>
    <property type="evidence" value="ECO:0007669"/>
    <property type="project" value="RHEA"/>
</dbReference>
<dbReference type="PANTHER" id="PTHR43788:SF6">
    <property type="entry name" value="DNA HELICASE B"/>
    <property type="match status" value="1"/>
</dbReference>
<dbReference type="GO" id="GO:0043139">
    <property type="term" value="F:5'-3' DNA helicase activity"/>
    <property type="evidence" value="ECO:0007669"/>
    <property type="project" value="UniProtKB-UniRule"/>
</dbReference>
<dbReference type="InterPro" id="IPR006345">
    <property type="entry name" value="RecD2"/>
</dbReference>
<sequence length="789" mass="87884">MVEFTGKVNGIVFENDQDMYKILSVEIIGKLEGYTRDEIKVTGNFGEIQVAGSYRFDGRLVMHNKFGLQFRADTYKQVLPHEEGSLTRYLSSNKFPGIGKKAAEKIIDDLGLNALAILKENPAKISTLFLTQKQKDSLLSGINSMDSFAEVMLKLGQYGIRRKTATRLYQLNHGETIKKLEEDPYAFVAEVPGYGFKTADQIGQELGISATDPKRIKGAIFQVLLNALTSDGNTYVELKELVVESAKLLDAEKYGVIADEINQLQEDGKIIVNDEVAALANIYETEVAIARLMKNLVDKRELQKDEQYDDEDIADAIVNAEKYLKIKYDDTQKQAIKNAVNHPISILTGGPGTGKTTIINGILLVLRRLADIPASALYSEDPPFLLAAPTGRAAKRMSEITGISAKTIHRMLGLGIGDNNAEDLNELNGEILIIDEMSMVDMFLFKQLLSSINQTRHIVFVGDKDQLPSVGAGNVFSDLIKSQAFPTTILKQIHRQGDDSTIITLAHDVNEGKNQDILFKKTKNYSFIPCKPQLVADAVGQIVELALKRGFEKDDIQVLSAMYLGNGGVNNLNDIIQEIMNPDGPKRKAIEAHQEVFRIGDRVLQLQNNPEKDIYNGQIGKVVAINEDDSKCCLVANFEEREVEFNRKDLNDLTRAYAITIHKSQGSEFPLVVLNLTMQNFMMLKRNLLYTAITRAEKNLVLVGDPRAFIAAFNTPGNDRKTGLTQKLRKLLDVKVTEPKEKKEPVSVTEQEQKQAEEETEDYILTKAKIYLGMIDPMIGMEGISLKAK</sequence>
<dbReference type="GO" id="GO:0005524">
    <property type="term" value="F:ATP binding"/>
    <property type="evidence" value="ECO:0007669"/>
    <property type="project" value="UniProtKB-UniRule"/>
</dbReference>
<dbReference type="RefSeq" id="WP_103662106.1">
    <property type="nucleotide sequence ID" value="NZ_ML136891.1"/>
</dbReference>
<dbReference type="InterPro" id="IPR055446">
    <property type="entry name" value="RecD2_N_OB"/>
</dbReference>
<dbReference type="CDD" id="cd17933">
    <property type="entry name" value="DEXSc_RecD-like"/>
    <property type="match status" value="1"/>
</dbReference>
<dbReference type="GO" id="GO:0006310">
    <property type="term" value="P:DNA recombination"/>
    <property type="evidence" value="ECO:0007669"/>
    <property type="project" value="InterPro"/>
</dbReference>
<dbReference type="InterPro" id="IPR050534">
    <property type="entry name" value="Coronavir_polyprotein_1ab"/>
</dbReference>
<feature type="binding site" evidence="3">
    <location>
        <begin position="352"/>
        <end position="356"/>
    </location>
    <ligand>
        <name>ATP</name>
        <dbReference type="ChEBI" id="CHEBI:30616"/>
    </ligand>
</feature>
<dbReference type="EC" id="5.6.2.3" evidence="3"/>
<reference evidence="5 6" key="1">
    <citation type="submission" date="2018-12" db="EMBL/GenBank/DDBJ databases">
        <authorList>
            <person name="Meng J."/>
        </authorList>
    </citation>
    <scope>NUCLEOTIDE SEQUENCE [LARGE SCALE GENOMIC DNA]</scope>
    <source>
        <strain evidence="5 6">HT111-2</strain>
    </source>
</reference>
<dbReference type="AlphaFoldDB" id="A0A437STU8"/>
<keyword evidence="6" id="KW-1185">Reference proteome</keyword>
<dbReference type="Gene3D" id="2.30.30.940">
    <property type="match status" value="1"/>
</dbReference>
<evidence type="ECO:0000256" key="3">
    <source>
        <dbReference type="HAMAP-Rule" id="MF_01488"/>
    </source>
</evidence>
<dbReference type="Gene3D" id="1.10.10.2220">
    <property type="match status" value="1"/>
</dbReference>
<evidence type="ECO:0000256" key="1">
    <source>
        <dbReference type="ARBA" id="ARBA00022741"/>
    </source>
</evidence>
<dbReference type="GO" id="GO:0017116">
    <property type="term" value="F:single-stranded DNA helicase activity"/>
    <property type="evidence" value="ECO:0007669"/>
    <property type="project" value="TreeGrafter"/>
</dbReference>
<dbReference type="Pfam" id="PF14490">
    <property type="entry name" value="HHH_RecD2"/>
    <property type="match status" value="1"/>
</dbReference>
<dbReference type="Pfam" id="PF23139">
    <property type="entry name" value="OB_YrrC"/>
    <property type="match status" value="1"/>
</dbReference>
<organism evidence="5 6">
    <name type="scientific">Lactobacillus xujianguonis</name>
    <dbReference type="NCBI Taxonomy" id="2495899"/>
    <lineage>
        <taxon>Bacteria</taxon>
        <taxon>Bacillati</taxon>
        <taxon>Bacillota</taxon>
        <taxon>Bacilli</taxon>
        <taxon>Lactobacillales</taxon>
        <taxon>Lactobacillaceae</taxon>
        <taxon>Lactobacillus</taxon>
    </lineage>
</organism>
<evidence type="ECO:0000313" key="5">
    <source>
        <dbReference type="EMBL" id="RVU70287.1"/>
    </source>
</evidence>
<dbReference type="InterPro" id="IPR041451">
    <property type="entry name" value="RecD2_SH13"/>
</dbReference>
<dbReference type="InterPro" id="IPR029493">
    <property type="entry name" value="RecD2-like_HHH"/>
</dbReference>
<comment type="function">
    <text evidence="3">DNA-dependent ATPase and ATP-dependent 5'-3' DNA helicase. Has no activity on blunt DNA or DNA with 3'-overhangs, requires at least 10 bases of 5'-ssDNA for helicase activity.</text>
</comment>
<protein>
    <recommendedName>
        <fullName evidence="3">ATP-dependent RecD2 DNA helicase</fullName>
        <ecNumber evidence="3">5.6.2.3</ecNumber>
    </recommendedName>
    <alternativeName>
        <fullName evidence="3">DNA 5'-3' helicase subunit RecD2</fullName>
    </alternativeName>
</protein>
<dbReference type="InterPro" id="IPR027417">
    <property type="entry name" value="P-loop_NTPase"/>
</dbReference>
<keyword evidence="1 3" id="KW-0547">Nucleotide-binding</keyword>
<dbReference type="InterPro" id="IPR003593">
    <property type="entry name" value="AAA+_ATPase"/>
</dbReference>
<comment type="caution">
    <text evidence="5">The sequence shown here is derived from an EMBL/GenBank/DDBJ whole genome shotgun (WGS) entry which is preliminary data.</text>
</comment>
<keyword evidence="3" id="KW-0413">Isomerase</keyword>
<feature type="domain" description="AAA+ ATPase" evidence="4">
    <location>
        <begin position="341"/>
        <end position="498"/>
    </location>
</feature>
<dbReference type="NCBIfam" id="TIGR01448">
    <property type="entry name" value="recD_rel"/>
    <property type="match status" value="1"/>
</dbReference>
<name>A0A437STU8_9LACO</name>
<dbReference type="EMBL" id="RXIA01000023">
    <property type="protein sequence ID" value="RVU70287.1"/>
    <property type="molecule type" value="Genomic_DNA"/>
</dbReference>
<dbReference type="Gene3D" id="3.40.50.300">
    <property type="entry name" value="P-loop containing nucleotide triphosphate hydrolases"/>
    <property type="match status" value="2"/>
</dbReference>
<dbReference type="Pfam" id="PF18335">
    <property type="entry name" value="SH3_13"/>
    <property type="match status" value="1"/>
</dbReference>
<dbReference type="GO" id="GO:0003677">
    <property type="term" value="F:DNA binding"/>
    <property type="evidence" value="ECO:0007669"/>
    <property type="project" value="UniProtKB-UniRule"/>
</dbReference>
<dbReference type="Proteomes" id="UP000288291">
    <property type="component" value="Unassembled WGS sequence"/>
</dbReference>
<dbReference type="InterPro" id="IPR027785">
    <property type="entry name" value="UvrD-like_helicase_C"/>
</dbReference>
<dbReference type="SMART" id="SM00382">
    <property type="entry name" value="AAA"/>
    <property type="match status" value="1"/>
</dbReference>
<dbReference type="SUPFAM" id="SSF52540">
    <property type="entry name" value="P-loop containing nucleoside triphosphate hydrolases"/>
    <property type="match status" value="2"/>
</dbReference>